<evidence type="ECO:0000256" key="14">
    <source>
        <dbReference type="ARBA" id="ARBA00023065"/>
    </source>
</evidence>
<evidence type="ECO:0000256" key="16">
    <source>
        <dbReference type="ARBA" id="ARBA00023180"/>
    </source>
</evidence>
<feature type="chain" id="PRO_5004286727" evidence="18">
    <location>
        <begin position="26"/>
        <end position="612"/>
    </location>
</feature>
<dbReference type="GO" id="GO:0061841">
    <property type="term" value="C:high-affinity iron exporter complex"/>
    <property type="evidence" value="ECO:0007669"/>
    <property type="project" value="EnsemblFungi"/>
</dbReference>
<comment type="cofactor">
    <cofactor evidence="1">
        <name>Cu cation</name>
        <dbReference type="ChEBI" id="CHEBI:23378"/>
    </cofactor>
</comment>
<dbReference type="CDD" id="cd13899">
    <property type="entry name" value="CuRO_3_Fet3p"/>
    <property type="match status" value="1"/>
</dbReference>
<keyword evidence="10 17" id="KW-1133">Transmembrane helix</keyword>
<evidence type="ECO:0000256" key="10">
    <source>
        <dbReference type="ARBA" id="ARBA00022989"/>
    </source>
</evidence>
<dbReference type="PROSITE" id="PS00079">
    <property type="entry name" value="MULTICOPPER_OXIDASE1"/>
    <property type="match status" value="2"/>
</dbReference>
<dbReference type="CDD" id="cd13877">
    <property type="entry name" value="CuRO_2_Fet3p_like"/>
    <property type="match status" value="1"/>
</dbReference>
<dbReference type="PANTHER" id="PTHR11709:SF434">
    <property type="entry name" value="IRON TRANSPORT MULTICOPPER OXIDASE FET5-RELATED"/>
    <property type="match status" value="1"/>
</dbReference>
<evidence type="ECO:0000259" key="19">
    <source>
        <dbReference type="Pfam" id="PF00394"/>
    </source>
</evidence>
<accession>Q75CZ4</accession>
<dbReference type="InterPro" id="IPR045087">
    <property type="entry name" value="Cu-oxidase_fam"/>
</dbReference>
<dbReference type="GO" id="GO:0034755">
    <property type="term" value="P:iron ion transmembrane transport"/>
    <property type="evidence" value="ECO:0007669"/>
    <property type="project" value="EnsemblFungi"/>
</dbReference>
<dbReference type="CDD" id="cd13851">
    <property type="entry name" value="CuRO_1_Fet3p"/>
    <property type="match status" value="1"/>
</dbReference>
<evidence type="ECO:0000256" key="3">
    <source>
        <dbReference type="ARBA" id="ARBA00010609"/>
    </source>
</evidence>
<evidence type="ECO:0000256" key="2">
    <source>
        <dbReference type="ARBA" id="ARBA00004162"/>
    </source>
</evidence>
<keyword evidence="15 17" id="KW-0472">Membrane</keyword>
<dbReference type="eggNOG" id="KOG1263">
    <property type="taxonomic scope" value="Eukaryota"/>
</dbReference>
<dbReference type="OrthoDB" id="2121828at2759"/>
<keyword evidence="13" id="KW-0186">Copper</keyword>
<keyword evidence="9" id="KW-0677">Repeat</keyword>
<keyword evidence="11" id="KW-0560">Oxidoreductase</keyword>
<name>Q75CZ4_EREGS</name>
<comment type="subcellular location">
    <subcellularLocation>
        <location evidence="2">Cell membrane</location>
        <topology evidence="2">Single-pass membrane protein</topology>
    </subcellularLocation>
</comment>
<dbReference type="PROSITE" id="PS00080">
    <property type="entry name" value="MULTICOPPER_OXIDASE2"/>
    <property type="match status" value="1"/>
</dbReference>
<feature type="transmembrane region" description="Helical" evidence="17">
    <location>
        <begin position="565"/>
        <end position="587"/>
    </location>
</feature>
<dbReference type="GO" id="GO:0010106">
    <property type="term" value="P:cellular response to iron ion starvation"/>
    <property type="evidence" value="ECO:0000318"/>
    <property type="project" value="GO_Central"/>
</dbReference>
<evidence type="ECO:0000256" key="12">
    <source>
        <dbReference type="ARBA" id="ARBA00023004"/>
    </source>
</evidence>
<evidence type="ECO:0000256" key="6">
    <source>
        <dbReference type="ARBA" id="ARBA00022692"/>
    </source>
</evidence>
<keyword evidence="8 18" id="KW-0732">Signal</keyword>
<dbReference type="GO" id="GO:0005507">
    <property type="term" value="F:copper ion binding"/>
    <property type="evidence" value="ECO:0007669"/>
    <property type="project" value="InterPro"/>
</dbReference>
<keyword evidence="14" id="KW-0813">Transport</keyword>
<evidence type="ECO:0000256" key="13">
    <source>
        <dbReference type="ARBA" id="ARBA00023008"/>
    </source>
</evidence>
<dbReference type="InterPro" id="IPR011706">
    <property type="entry name" value="Cu-oxidase_C"/>
</dbReference>
<dbReference type="InParanoid" id="Q75CZ4"/>
<feature type="domain" description="Plastocyanin-like" evidence="19">
    <location>
        <begin position="161"/>
        <end position="282"/>
    </location>
</feature>
<reference evidence="23" key="2">
    <citation type="journal article" date="2013" name="G3 (Bethesda)">
        <title>Genomes of Ashbya fungi isolated from insects reveal four mating-type loci, numerous translocations, lack of transposons, and distinct gene duplications.</title>
        <authorList>
            <person name="Dietrich F.S."/>
            <person name="Voegeli S."/>
            <person name="Kuo S."/>
            <person name="Philippsen P."/>
        </authorList>
    </citation>
    <scope>GENOME REANNOTATION</scope>
    <source>
        <strain evidence="23">ATCC 10895 / CBS 109.51 / FGSC 9923 / NRRL Y-1056</strain>
    </source>
</reference>
<evidence type="ECO:0000256" key="15">
    <source>
        <dbReference type="ARBA" id="ARBA00023136"/>
    </source>
</evidence>
<sequence>MAQRVFFHMVALVLCQLLNLGLVAAKVHRFNFTTGWVTARPDGVAKQVIGFNGQWPLPDIHVDKGDRVELYLTNGFADVGTTLHFHGLFHNSSEGNLAAMDGPDMVTQCGIPPGQTYLYNFSVPTQVGTYWYHSHTGAQYADGMRGAFVVHDPDAPFEYDEEMTLMVGDIYHKPYTQLVHEFLSRYNPTGAEPVPQNLLFNNTVDGSLYFKPNKTYLLRIINGAFFVSQYLYLEGHEFTIVETDGVYVQPNATNLLYLASGQRVSVLVHTKETTDRNFAFMQLFDEDMLDDIPSSLQLNRTNHVIYDDSKPRANPYFLPDYNNPAEEFYLTPLHGKPLYEHYDRQVVLDLHMDNLADGVNYAFFNNITYTTPKVPTLTTALTAGEFASNPLIYGNVNPFVLRYGEIVEIVINNYDDGKHPFHLHGHNFQLVQKSPASISEDGETVRYNESAPVMPYPEFPATRDTVVLEPNGHIVLRFRADNPGVWIFHCHVNWHMEQGLAAVFIEAPHELQAGDPLSDNYRQVCAASNIPNAGNAGGNSANWLDLSDAPRQQDPLPAGFTAKGYFAFALTTLAGLLGLYTITNFGLQKSVIDDAEMYNKLSVLLKENNVLD</sequence>
<dbReference type="GO" id="GO:0033215">
    <property type="term" value="P:reductive iron assimilation"/>
    <property type="evidence" value="ECO:0000318"/>
    <property type="project" value="GO_Central"/>
</dbReference>
<dbReference type="GO" id="GO:0005886">
    <property type="term" value="C:plasma membrane"/>
    <property type="evidence" value="ECO:0007669"/>
    <property type="project" value="UniProtKB-SubCell"/>
</dbReference>
<dbReference type="HOGENOM" id="CLU_006504_7_3_1"/>
<evidence type="ECO:0000256" key="11">
    <source>
        <dbReference type="ARBA" id="ARBA00023002"/>
    </source>
</evidence>
<dbReference type="InterPro" id="IPR008972">
    <property type="entry name" value="Cupredoxin"/>
</dbReference>
<dbReference type="FunFam" id="2.60.40.420:FF:000025">
    <property type="entry name" value="FET5p Multicopper oxidase"/>
    <property type="match status" value="1"/>
</dbReference>
<dbReference type="STRING" id="284811.Q75CZ4"/>
<reference evidence="22 23" key="1">
    <citation type="journal article" date="2004" name="Science">
        <title>The Ashbya gossypii genome as a tool for mapping the ancient Saccharomyces cerevisiae genome.</title>
        <authorList>
            <person name="Dietrich F.S."/>
            <person name="Voegeli S."/>
            <person name="Brachat S."/>
            <person name="Lerch A."/>
            <person name="Gates K."/>
            <person name="Steiner S."/>
            <person name="Mohr C."/>
            <person name="Pohlmann R."/>
            <person name="Luedi P."/>
            <person name="Choi S."/>
            <person name="Wing R.A."/>
            <person name="Flavier A."/>
            <person name="Gaffney T.D."/>
            <person name="Philippsen P."/>
        </authorList>
    </citation>
    <scope>NUCLEOTIDE SEQUENCE [LARGE SCALE GENOMIC DNA]</scope>
    <source>
        <strain evidence="23">ATCC 10895 / CBS 109.51 / FGSC 9923 / NRRL Y-1056</strain>
    </source>
</reference>
<evidence type="ECO:0000256" key="18">
    <source>
        <dbReference type="SAM" id="SignalP"/>
    </source>
</evidence>
<keyword evidence="4" id="KW-1003">Cell membrane</keyword>
<evidence type="ECO:0000259" key="21">
    <source>
        <dbReference type="Pfam" id="PF07732"/>
    </source>
</evidence>
<dbReference type="Pfam" id="PF07731">
    <property type="entry name" value="Cu-oxidase_2"/>
    <property type="match status" value="1"/>
</dbReference>
<evidence type="ECO:0000256" key="4">
    <source>
        <dbReference type="ARBA" id="ARBA00022475"/>
    </source>
</evidence>
<evidence type="ECO:0000256" key="1">
    <source>
        <dbReference type="ARBA" id="ARBA00001935"/>
    </source>
</evidence>
<dbReference type="AlphaFoldDB" id="Q75CZ4"/>
<keyword evidence="23" id="KW-1185">Reference proteome</keyword>
<dbReference type="FunCoup" id="Q75CZ4">
    <property type="interactions" value="646"/>
</dbReference>
<evidence type="ECO:0000256" key="17">
    <source>
        <dbReference type="SAM" id="Phobius"/>
    </source>
</evidence>
<dbReference type="InterPro" id="IPR002355">
    <property type="entry name" value="Cu_oxidase_Cu_BS"/>
</dbReference>
<keyword evidence="12" id="KW-0408">Iron</keyword>
<feature type="signal peptide" evidence="18">
    <location>
        <begin position="1"/>
        <end position="25"/>
    </location>
</feature>
<dbReference type="PANTHER" id="PTHR11709">
    <property type="entry name" value="MULTI-COPPER OXIDASE"/>
    <property type="match status" value="1"/>
</dbReference>
<proteinExistence type="inferred from homology"/>
<keyword evidence="14" id="KW-0406">Ion transport</keyword>
<dbReference type="KEGG" id="ago:AGOS_ABR228C"/>
<evidence type="ECO:0000256" key="7">
    <source>
        <dbReference type="ARBA" id="ARBA00022723"/>
    </source>
</evidence>
<evidence type="ECO:0000259" key="20">
    <source>
        <dbReference type="Pfam" id="PF07731"/>
    </source>
</evidence>
<gene>
    <name evidence="22" type="ORF">AGOS_ABR228C</name>
</gene>
<evidence type="ECO:0000256" key="9">
    <source>
        <dbReference type="ARBA" id="ARBA00022737"/>
    </source>
</evidence>
<dbReference type="InterPro" id="IPR001117">
    <property type="entry name" value="Cu-oxidase_2nd"/>
</dbReference>
<protein>
    <submittedName>
        <fullName evidence="22">ABR228Cp</fullName>
    </submittedName>
</protein>
<dbReference type="GO" id="GO:0000329">
    <property type="term" value="C:fungal-type vacuole membrane"/>
    <property type="evidence" value="ECO:0000318"/>
    <property type="project" value="GO_Central"/>
</dbReference>
<evidence type="ECO:0000256" key="5">
    <source>
        <dbReference type="ARBA" id="ARBA00022496"/>
    </source>
</evidence>
<evidence type="ECO:0000256" key="8">
    <source>
        <dbReference type="ARBA" id="ARBA00022729"/>
    </source>
</evidence>
<dbReference type="Pfam" id="PF00394">
    <property type="entry name" value="Cu-oxidase"/>
    <property type="match status" value="1"/>
</dbReference>
<dbReference type="Pfam" id="PF07732">
    <property type="entry name" value="Cu-oxidase_3"/>
    <property type="match status" value="1"/>
</dbReference>
<dbReference type="GeneID" id="4619287"/>
<dbReference type="FunFam" id="2.60.40.420:FF:000024">
    <property type="entry name" value="FET5p Multicopper oxidase"/>
    <property type="match status" value="1"/>
</dbReference>
<organism evidence="22 23">
    <name type="scientific">Eremothecium gossypii (strain ATCC 10895 / CBS 109.51 / FGSC 9923 / NRRL Y-1056)</name>
    <name type="common">Yeast</name>
    <name type="synonym">Ashbya gossypii</name>
    <dbReference type="NCBI Taxonomy" id="284811"/>
    <lineage>
        <taxon>Eukaryota</taxon>
        <taxon>Fungi</taxon>
        <taxon>Dikarya</taxon>
        <taxon>Ascomycota</taxon>
        <taxon>Saccharomycotina</taxon>
        <taxon>Saccharomycetes</taxon>
        <taxon>Saccharomycetales</taxon>
        <taxon>Saccharomycetaceae</taxon>
        <taxon>Eremothecium</taxon>
    </lineage>
</organism>
<keyword evidence="7" id="KW-0479">Metal-binding</keyword>
<dbReference type="InterPro" id="IPR033138">
    <property type="entry name" value="Cu_oxidase_CS"/>
</dbReference>
<dbReference type="GO" id="GO:0045121">
    <property type="term" value="C:membrane raft"/>
    <property type="evidence" value="ECO:0007669"/>
    <property type="project" value="EnsemblFungi"/>
</dbReference>
<feature type="domain" description="Plastocyanin-like" evidence="20">
    <location>
        <begin position="369"/>
        <end position="509"/>
    </location>
</feature>
<dbReference type="GO" id="GO:0004322">
    <property type="term" value="F:ferroxidase activity"/>
    <property type="evidence" value="ECO:0000318"/>
    <property type="project" value="GO_Central"/>
</dbReference>
<keyword evidence="6 17" id="KW-0812">Transmembrane</keyword>
<dbReference type="Proteomes" id="UP000000591">
    <property type="component" value="Chromosome II"/>
</dbReference>
<keyword evidence="16" id="KW-0325">Glycoprotein</keyword>
<dbReference type="SUPFAM" id="SSF49503">
    <property type="entry name" value="Cupredoxins"/>
    <property type="match status" value="3"/>
</dbReference>
<dbReference type="EMBL" id="AE016815">
    <property type="protein sequence ID" value="AAS51001.2"/>
    <property type="molecule type" value="Genomic_DNA"/>
</dbReference>
<evidence type="ECO:0000313" key="22">
    <source>
        <dbReference type="EMBL" id="AAS51001.2"/>
    </source>
</evidence>
<dbReference type="RefSeq" id="NP_983177.2">
    <property type="nucleotide sequence ID" value="NM_208530.2"/>
</dbReference>
<dbReference type="InterPro" id="IPR044130">
    <property type="entry name" value="CuRO_2_Fet3-like"/>
</dbReference>
<feature type="domain" description="Plastocyanin-like" evidence="21">
    <location>
        <begin position="36"/>
        <end position="154"/>
    </location>
</feature>
<evidence type="ECO:0000313" key="23">
    <source>
        <dbReference type="Proteomes" id="UP000000591"/>
    </source>
</evidence>
<dbReference type="InterPro" id="IPR011707">
    <property type="entry name" value="Cu-oxidase-like_N"/>
</dbReference>
<dbReference type="Gene3D" id="2.60.40.420">
    <property type="entry name" value="Cupredoxins - blue copper proteins"/>
    <property type="match status" value="3"/>
</dbReference>
<comment type="similarity">
    <text evidence="3">Belongs to the multicopper oxidase family.</text>
</comment>
<dbReference type="OMA" id="GHNFQIV"/>
<keyword evidence="5" id="KW-0410">Iron transport</keyword>